<dbReference type="PANTHER" id="PTHR13464:SF0">
    <property type="entry name" value="SAP30-BINDING PROTEIN"/>
    <property type="match status" value="1"/>
</dbReference>
<evidence type="ECO:0000313" key="3">
    <source>
        <dbReference type="Proteomes" id="UP001177023"/>
    </source>
</evidence>
<feature type="compositionally biased region" description="Basic and acidic residues" evidence="1">
    <location>
        <begin position="151"/>
        <end position="167"/>
    </location>
</feature>
<accession>A0AA36G7K5</accession>
<organism evidence="2 3">
    <name type="scientific">Mesorhabditis spiculigera</name>
    <dbReference type="NCBI Taxonomy" id="96644"/>
    <lineage>
        <taxon>Eukaryota</taxon>
        <taxon>Metazoa</taxon>
        <taxon>Ecdysozoa</taxon>
        <taxon>Nematoda</taxon>
        <taxon>Chromadorea</taxon>
        <taxon>Rhabditida</taxon>
        <taxon>Rhabditina</taxon>
        <taxon>Rhabditomorpha</taxon>
        <taxon>Rhabditoidea</taxon>
        <taxon>Rhabditidae</taxon>
        <taxon>Mesorhabditinae</taxon>
        <taxon>Mesorhabditis</taxon>
    </lineage>
</organism>
<feature type="compositionally biased region" description="Polar residues" evidence="1">
    <location>
        <begin position="182"/>
        <end position="205"/>
    </location>
</feature>
<dbReference type="GO" id="GO:0005634">
    <property type="term" value="C:nucleus"/>
    <property type="evidence" value="ECO:0007669"/>
    <property type="project" value="TreeGrafter"/>
</dbReference>
<dbReference type="InterPro" id="IPR012479">
    <property type="entry name" value="SAP30BP"/>
</dbReference>
<dbReference type="PANTHER" id="PTHR13464">
    <property type="entry name" value="TRANSCRIPTIONAL REGULATOR PROTEIN HCNGP"/>
    <property type="match status" value="1"/>
</dbReference>
<evidence type="ECO:0000313" key="2">
    <source>
        <dbReference type="EMBL" id="CAJ0582723.1"/>
    </source>
</evidence>
<feature type="region of interest" description="Disordered" evidence="1">
    <location>
        <begin position="1"/>
        <end position="100"/>
    </location>
</feature>
<feature type="compositionally biased region" description="Polar residues" evidence="1">
    <location>
        <begin position="20"/>
        <end position="36"/>
    </location>
</feature>
<dbReference type="GO" id="GO:0006355">
    <property type="term" value="P:regulation of DNA-templated transcription"/>
    <property type="evidence" value="ECO:0007669"/>
    <property type="project" value="InterPro"/>
</dbReference>
<feature type="region of interest" description="Disordered" evidence="1">
    <location>
        <begin position="124"/>
        <end position="228"/>
    </location>
</feature>
<name>A0AA36G7K5_9BILA</name>
<feature type="non-terminal residue" evidence="2">
    <location>
        <position position="321"/>
    </location>
</feature>
<protein>
    <recommendedName>
        <fullName evidence="4">SAP30-binding protein</fullName>
    </recommendedName>
</protein>
<gene>
    <name evidence="2" type="ORF">MSPICULIGERA_LOCUS20853</name>
</gene>
<reference evidence="2" key="1">
    <citation type="submission" date="2023-06" db="EMBL/GenBank/DDBJ databases">
        <authorList>
            <person name="Delattre M."/>
        </authorList>
    </citation>
    <scope>NUCLEOTIDE SEQUENCE</scope>
    <source>
        <strain evidence="2">AF72</strain>
    </source>
</reference>
<dbReference type="Pfam" id="PF07818">
    <property type="entry name" value="HCNGP"/>
    <property type="match status" value="1"/>
</dbReference>
<comment type="caution">
    <text evidence="2">The sequence shown here is derived from an EMBL/GenBank/DDBJ whole genome shotgun (WGS) entry which is preliminary data.</text>
</comment>
<proteinExistence type="predicted"/>
<keyword evidence="3" id="KW-1185">Reference proteome</keyword>
<dbReference type="EMBL" id="CATQJA010002664">
    <property type="protein sequence ID" value="CAJ0582723.1"/>
    <property type="molecule type" value="Genomic_DNA"/>
</dbReference>
<evidence type="ECO:0008006" key="4">
    <source>
        <dbReference type="Google" id="ProtNLM"/>
    </source>
</evidence>
<feature type="compositionally biased region" description="Acidic residues" evidence="1">
    <location>
        <begin position="213"/>
        <end position="228"/>
    </location>
</feature>
<feature type="compositionally biased region" description="Polar residues" evidence="1">
    <location>
        <begin position="137"/>
        <end position="150"/>
    </location>
</feature>
<evidence type="ECO:0000256" key="1">
    <source>
        <dbReference type="SAM" id="MobiDB-lite"/>
    </source>
</evidence>
<sequence>MALPSLVAYAGGDDGDSDSENTPKSGSARSNRSDSFVGSPPPIKVGRKESDIWGEDDDAFNVGGIKEKFTPDSARASSSWDFNKKPQAAPSINQRGEPIIGNAMPKVSSLLSLADYHGEEDSFTRYDKEHADEDMRTGSTQSSSAGSDYSRNSDERREPRPPARKSDDEDLVECLLAAGEQAITQGYQTDDGSASPMPTNTQEQVDSPKYEQPDEPIELPSDAEGEADPEVEAKFAQLFERKAEGFNINQKLFNNRTFTNPSGYVIIKEKFRINELGTNFRKDIYDPSIFPEDCFYDKLAEAQNRLMDPDAAGGSGKKKKS</sequence>
<dbReference type="Proteomes" id="UP001177023">
    <property type="component" value="Unassembled WGS sequence"/>
</dbReference>
<dbReference type="AlphaFoldDB" id="A0AA36G7K5"/>
<feature type="compositionally biased region" description="Basic and acidic residues" evidence="1">
    <location>
        <begin position="124"/>
        <end position="136"/>
    </location>
</feature>